<evidence type="ECO:0000313" key="2">
    <source>
        <dbReference type="Proteomes" id="UP001174136"/>
    </source>
</evidence>
<name>A0AA47NA88_MERPO</name>
<protein>
    <submittedName>
        <fullName evidence="1">Uncharacterized protein</fullName>
    </submittedName>
</protein>
<accession>A0AA47NA88</accession>
<organism evidence="1 2">
    <name type="scientific">Merluccius polli</name>
    <name type="common">Benguela hake</name>
    <name type="synonym">Merluccius cadenati</name>
    <dbReference type="NCBI Taxonomy" id="89951"/>
    <lineage>
        <taxon>Eukaryota</taxon>
        <taxon>Metazoa</taxon>
        <taxon>Chordata</taxon>
        <taxon>Craniata</taxon>
        <taxon>Vertebrata</taxon>
        <taxon>Euteleostomi</taxon>
        <taxon>Actinopterygii</taxon>
        <taxon>Neopterygii</taxon>
        <taxon>Teleostei</taxon>
        <taxon>Neoteleostei</taxon>
        <taxon>Acanthomorphata</taxon>
        <taxon>Zeiogadaria</taxon>
        <taxon>Gadariae</taxon>
        <taxon>Gadiformes</taxon>
        <taxon>Gadoidei</taxon>
        <taxon>Merlucciidae</taxon>
        <taxon>Merluccius</taxon>
    </lineage>
</organism>
<keyword evidence="2" id="KW-1185">Reference proteome</keyword>
<dbReference type="Proteomes" id="UP001174136">
    <property type="component" value="Unassembled WGS sequence"/>
</dbReference>
<proteinExistence type="predicted"/>
<dbReference type="EMBL" id="JAOPHQ010000344">
    <property type="protein sequence ID" value="KAK0154780.1"/>
    <property type="molecule type" value="Genomic_DNA"/>
</dbReference>
<sequence length="150" mass="16434">MIVAHGSLAGLPEVTDIIHMIVVKDKLLVILTLSVSPSLTPGDVFVNLTSTNVIKDLTVIKVVQLDPDTTTIVLYPVDSTMRISPSVGLDIDNSFSGSAHTDDTILLIRSSSDSLRRQQWPKLFPIPPSHMIQNVNYRGEMQSLQEANLD</sequence>
<dbReference type="AlphaFoldDB" id="A0AA47NA88"/>
<reference evidence="1" key="1">
    <citation type="journal article" date="2023" name="Front. Mar. Sci.">
        <title>A new Merluccius polli reference genome to investigate the effects of global change in West African waters.</title>
        <authorList>
            <person name="Mateo J.L."/>
            <person name="Blanco-Fernandez C."/>
            <person name="Garcia-Vazquez E."/>
            <person name="Machado-Schiaffino G."/>
        </authorList>
    </citation>
    <scope>NUCLEOTIDE SEQUENCE</scope>
    <source>
        <strain evidence="1">C29</strain>
        <tissue evidence="1">Fin</tissue>
    </source>
</reference>
<gene>
    <name evidence="1" type="ORF">N1851_002913</name>
</gene>
<comment type="caution">
    <text evidence="1">The sequence shown here is derived from an EMBL/GenBank/DDBJ whole genome shotgun (WGS) entry which is preliminary data.</text>
</comment>
<evidence type="ECO:0000313" key="1">
    <source>
        <dbReference type="EMBL" id="KAK0154780.1"/>
    </source>
</evidence>